<evidence type="ECO:0000313" key="15">
    <source>
        <dbReference type="EMBL" id="MDH8679893.1"/>
    </source>
</evidence>
<evidence type="ECO:0000256" key="3">
    <source>
        <dbReference type="ARBA" id="ARBA00022763"/>
    </source>
</evidence>
<dbReference type="CDD" id="cd01121">
    <property type="entry name" value="RadA_SMS_N"/>
    <property type="match status" value="1"/>
</dbReference>
<keyword evidence="8 11" id="KW-0346">Stress response</keyword>
<evidence type="ECO:0000256" key="1">
    <source>
        <dbReference type="ARBA" id="ARBA00022723"/>
    </source>
</evidence>
<keyword evidence="2 11" id="KW-0547">Nucleotide-binding</keyword>
<dbReference type="Pfam" id="PF13481">
    <property type="entry name" value="AAA_25"/>
    <property type="match status" value="1"/>
</dbReference>
<evidence type="ECO:0000256" key="8">
    <source>
        <dbReference type="ARBA" id="ARBA00023016"/>
    </source>
</evidence>
<dbReference type="Proteomes" id="UP001158045">
    <property type="component" value="Unassembled WGS sequence"/>
</dbReference>
<accession>A0ABT6NHH8</accession>
<dbReference type="InterPro" id="IPR014721">
    <property type="entry name" value="Ribsml_uS5_D2-typ_fold_subgr"/>
</dbReference>
<evidence type="ECO:0000256" key="7">
    <source>
        <dbReference type="ARBA" id="ARBA00022840"/>
    </source>
</evidence>
<proteinExistence type="inferred from homology"/>
<evidence type="ECO:0000256" key="10">
    <source>
        <dbReference type="ARBA" id="ARBA00023204"/>
    </source>
</evidence>
<evidence type="ECO:0000313" key="16">
    <source>
        <dbReference type="Proteomes" id="UP001158045"/>
    </source>
</evidence>
<keyword evidence="5" id="KW-0378">Hydrolase</keyword>
<comment type="function">
    <text evidence="11">Plays a role in repairing double-strand DNA breaks, probably involving stabilizing or processing branched DNA or blocked replication forks.</text>
</comment>
<dbReference type="PANTHER" id="PTHR32472">
    <property type="entry name" value="DNA REPAIR PROTEIN RADA"/>
    <property type="match status" value="1"/>
</dbReference>
<evidence type="ECO:0000256" key="2">
    <source>
        <dbReference type="ARBA" id="ARBA00022741"/>
    </source>
</evidence>
<dbReference type="InterPro" id="IPR003593">
    <property type="entry name" value="AAA+_ATPase"/>
</dbReference>
<keyword evidence="1 11" id="KW-0479">Metal-binding</keyword>
<keyword evidence="16" id="KW-1185">Reference proteome</keyword>
<comment type="caution">
    <text evidence="15">The sequence shown here is derived from an EMBL/GenBank/DDBJ whole genome shotgun (WGS) entry which is preliminary data.</text>
</comment>
<keyword evidence="6 13" id="KW-0862">Zinc</keyword>
<dbReference type="Gene3D" id="3.40.50.300">
    <property type="entry name" value="P-loop containing nucleotide triphosphate hydrolases"/>
    <property type="match status" value="1"/>
</dbReference>
<evidence type="ECO:0000256" key="4">
    <source>
        <dbReference type="ARBA" id="ARBA00022771"/>
    </source>
</evidence>
<evidence type="ECO:0000256" key="11">
    <source>
        <dbReference type="HAMAP-Rule" id="MF_01498"/>
    </source>
</evidence>
<feature type="short sequence motif" description="RadA KNRFG motif" evidence="11">
    <location>
        <begin position="251"/>
        <end position="255"/>
    </location>
</feature>
<evidence type="ECO:0000256" key="13">
    <source>
        <dbReference type="RuleBase" id="RU003555"/>
    </source>
</evidence>
<dbReference type="SUPFAM" id="SSF52540">
    <property type="entry name" value="P-loop containing nucleoside triphosphate hydrolases"/>
    <property type="match status" value="1"/>
</dbReference>
<feature type="region of interest" description="Lon-protease-like" evidence="11">
    <location>
        <begin position="350"/>
        <end position="452"/>
    </location>
</feature>
<dbReference type="Pfam" id="PF18073">
    <property type="entry name" value="Zn_ribbon_LapB"/>
    <property type="match status" value="1"/>
</dbReference>
<keyword evidence="7 11" id="KW-0067">ATP-binding</keyword>
<dbReference type="SUPFAM" id="SSF54211">
    <property type="entry name" value="Ribosomal protein S5 domain 2-like"/>
    <property type="match status" value="1"/>
</dbReference>
<evidence type="ECO:0000259" key="14">
    <source>
        <dbReference type="PROSITE" id="PS50162"/>
    </source>
</evidence>
<comment type="function">
    <text evidence="13">DNA-dependent ATPase involved in processing of recombination intermediates, plays a role in repairing DNA breaks. Stimulates the branch migration of RecA-mediated strand transfer reactions, allowing the 3' invading strand to extend heteroduplex DNA faster. Binds ssDNA in the presence of ADP but not other nucleotides, has ATPase activity that is stimulated by ssDNA and various branched DNA structures, but inhibited by SSB. Does not have RecA's homology-searching function.</text>
</comment>
<dbReference type="EMBL" id="JARYZI010000020">
    <property type="protein sequence ID" value="MDH8679893.1"/>
    <property type="molecule type" value="Genomic_DNA"/>
</dbReference>
<keyword evidence="9 11" id="KW-0238">DNA-binding</keyword>
<dbReference type="InterPro" id="IPR004504">
    <property type="entry name" value="DNA_repair_RadA"/>
</dbReference>
<dbReference type="HAMAP" id="MF_01498">
    <property type="entry name" value="RadA_bact"/>
    <property type="match status" value="1"/>
</dbReference>
<dbReference type="PRINTS" id="PR01874">
    <property type="entry name" value="DNAREPAIRADA"/>
</dbReference>
<evidence type="ECO:0000256" key="9">
    <source>
        <dbReference type="ARBA" id="ARBA00023125"/>
    </source>
</evidence>
<reference evidence="15 16" key="1">
    <citation type="submission" date="2023-04" db="EMBL/GenBank/DDBJ databases">
        <title>Fusibacter bizertensis strain WBS, isolated from littoral bottom sediments of the Arctic seas - biochemical and genomic analysis.</title>
        <authorList>
            <person name="Brioukhanov A.L."/>
        </authorList>
    </citation>
    <scope>NUCLEOTIDE SEQUENCE [LARGE SCALE GENOMIC DNA]</scope>
    <source>
        <strain evidence="15 16">WBS</strain>
    </source>
</reference>
<dbReference type="InterPro" id="IPR020588">
    <property type="entry name" value="RecA_ATP-bd"/>
</dbReference>
<feature type="binding site" evidence="11">
    <location>
        <begin position="94"/>
        <end position="101"/>
    </location>
    <ligand>
        <name>ATP</name>
        <dbReference type="ChEBI" id="CHEBI:30616"/>
    </ligand>
</feature>
<keyword evidence="4 13" id="KW-0863">Zinc-finger</keyword>
<evidence type="ECO:0000256" key="6">
    <source>
        <dbReference type="ARBA" id="ARBA00022833"/>
    </source>
</evidence>
<dbReference type="InterPro" id="IPR041166">
    <property type="entry name" value="Rubredoxin_2"/>
</dbReference>
<dbReference type="InterPro" id="IPR027417">
    <property type="entry name" value="P-loop_NTPase"/>
</dbReference>
<evidence type="ECO:0000256" key="12">
    <source>
        <dbReference type="NCBIfam" id="TIGR00416"/>
    </source>
</evidence>
<name>A0ABT6NHH8_9FIRM</name>
<dbReference type="PROSITE" id="PS50162">
    <property type="entry name" value="RECA_2"/>
    <property type="match status" value="1"/>
</dbReference>
<protein>
    <recommendedName>
        <fullName evidence="11 12">DNA repair protein RadA</fullName>
    </recommendedName>
</protein>
<feature type="domain" description="RecA family profile 1" evidence="14">
    <location>
        <begin position="65"/>
        <end position="214"/>
    </location>
</feature>
<dbReference type="SMART" id="SM00382">
    <property type="entry name" value="AAA"/>
    <property type="match status" value="1"/>
</dbReference>
<gene>
    <name evidence="11 15" type="primary">radA</name>
    <name evidence="15" type="ORF">QE109_17230</name>
</gene>
<dbReference type="Pfam" id="PF13541">
    <property type="entry name" value="ChlI"/>
    <property type="match status" value="1"/>
</dbReference>
<dbReference type="NCBIfam" id="TIGR00416">
    <property type="entry name" value="sms"/>
    <property type="match status" value="1"/>
</dbReference>
<sequence length="452" mass="49622">MSKTKTKYVCQACGAVSPKWLGKCIECGAWNTFVEEIEVKNEKTQSLNIGGDSKPQKIKDVAFDKEERYSTKMNELDIVLGGGLVKGSLILVGGDPGIGKSTLLLQVASNLSAQGRLVLYVSGEESVKQTKLRAQRLSVDSDSLYIVSENNMERIKFHVEQLKPEVLIVDSIQTVYNTEVVSAPGSVSQVREATNQFMNIAKKYGVCTFLVGHVTKQGAIAGPKILEHMVDTVLYFEGEGHNLFRILRAVKNRFGSTNEIGVFEMTGTGLKEVDNPSKIFLSGSQINMPGSIVVPALEGTRTVLVEMQCLVSHTNYNIPKRMAIGIDYNKLVLLTAVLEKKVGMSLYEQDIYLNIVGGVSIDEPSADLAIVMAIASSHRDVVVPNDMIIFGEVGLTGEIRPVNQVQQRINEAAKMGFKKAIIPHDNLEGLVRPAEFTVIGLKHIEEMLKYFL</sequence>
<dbReference type="PANTHER" id="PTHR32472:SF10">
    <property type="entry name" value="DNA REPAIR PROTEIN RADA-LIKE PROTEIN"/>
    <property type="match status" value="1"/>
</dbReference>
<dbReference type="RefSeq" id="WP_281095788.1">
    <property type="nucleotide sequence ID" value="NZ_JARYZI010000020.1"/>
</dbReference>
<dbReference type="Gene3D" id="3.30.230.10">
    <property type="match status" value="1"/>
</dbReference>
<dbReference type="InterPro" id="IPR020568">
    <property type="entry name" value="Ribosomal_Su5_D2-typ_SF"/>
</dbReference>
<keyword evidence="10 11" id="KW-0234">DNA repair</keyword>
<keyword evidence="3 11" id="KW-0227">DNA damage</keyword>
<organism evidence="15 16">
    <name type="scientific">Fusibacter bizertensis</name>
    <dbReference type="NCBI Taxonomy" id="1488331"/>
    <lineage>
        <taxon>Bacteria</taxon>
        <taxon>Bacillati</taxon>
        <taxon>Bacillota</taxon>
        <taxon>Clostridia</taxon>
        <taxon>Eubacteriales</taxon>
        <taxon>Eubacteriales Family XII. Incertae Sedis</taxon>
        <taxon>Fusibacter</taxon>
    </lineage>
</organism>
<comment type="domain">
    <text evidence="11">The middle region has homology to RecA with ATPase motifs including the RadA KNRFG motif, while the C-terminus is homologous to Lon protease.</text>
</comment>
<evidence type="ECO:0000256" key="5">
    <source>
        <dbReference type="ARBA" id="ARBA00022801"/>
    </source>
</evidence>
<comment type="similarity">
    <text evidence="11 13">Belongs to the RecA family. RadA subfamily.</text>
</comment>